<evidence type="ECO:0000259" key="2">
    <source>
        <dbReference type="SMART" id="SM00992"/>
    </source>
</evidence>
<gene>
    <name evidence="3" type="ORF">GCM10010989_28390</name>
</gene>
<comment type="caution">
    <text evidence="3">The sequence shown here is derived from an EMBL/GenBank/DDBJ whole genome shotgun (WGS) entry which is preliminary data.</text>
</comment>
<dbReference type="PANTHER" id="PTHR48439:SF1">
    <property type="entry name" value="HEMIMETHYLATED DNA-BINDING DOMAIN-CONTAINING PROTEIN"/>
    <property type="match status" value="1"/>
</dbReference>
<dbReference type="PANTHER" id="PTHR48439">
    <property type="entry name" value="HEMIMETHYLATED DNA-BINDING DOMAIN-CONTAINING PROTEIN"/>
    <property type="match status" value="1"/>
</dbReference>
<dbReference type="AlphaFoldDB" id="A0A917DMG2"/>
<dbReference type="Proteomes" id="UP000598997">
    <property type="component" value="Unassembled WGS sequence"/>
</dbReference>
<proteinExistence type="predicted"/>
<dbReference type="Gene3D" id="2.30.30.390">
    <property type="entry name" value="Hemimethylated DNA-binding domain"/>
    <property type="match status" value="1"/>
</dbReference>
<dbReference type="InterPro" id="IPR036623">
    <property type="entry name" value="Hemimethylated_DNA-bd_sf"/>
</dbReference>
<dbReference type="SMART" id="SM00992">
    <property type="entry name" value="YccV-like"/>
    <property type="match status" value="1"/>
</dbReference>
<dbReference type="InterPro" id="IPR053189">
    <property type="entry name" value="Clp_protease_adapter_ClpF"/>
</dbReference>
<sequence>MFEAAINHIFELMTAFFRSQPHTGKDARGDRSTYFSPQAGRAVSAPSVAEARFAIGDIVRHRQHDFRGVIFDIDPVFANSEEWYESIPQANRPAREQPFYHLFAENDESTYIAYVSQQNLVIDGDAGPVDHPSIDLVFGDFEEIEGRYALHRSLKH</sequence>
<feature type="domain" description="Hemimethylated DNA-binding" evidence="2">
    <location>
        <begin position="50"/>
        <end position="151"/>
    </location>
</feature>
<evidence type="ECO:0000256" key="1">
    <source>
        <dbReference type="NCBIfam" id="TIGR02097"/>
    </source>
</evidence>
<keyword evidence="4" id="KW-1185">Reference proteome</keyword>
<dbReference type="Pfam" id="PF08755">
    <property type="entry name" value="YccV-like"/>
    <property type="match status" value="1"/>
</dbReference>
<accession>A0A917DMG2</accession>
<dbReference type="SUPFAM" id="SSF141255">
    <property type="entry name" value="YccV-like"/>
    <property type="match status" value="1"/>
</dbReference>
<dbReference type="InterPro" id="IPR011722">
    <property type="entry name" value="Hemimethylated_DNA-bd_dom"/>
</dbReference>
<dbReference type="EMBL" id="BMIO01000011">
    <property type="protein sequence ID" value="GGD52593.1"/>
    <property type="molecule type" value="Genomic_DNA"/>
</dbReference>
<evidence type="ECO:0000313" key="4">
    <source>
        <dbReference type="Proteomes" id="UP000598997"/>
    </source>
</evidence>
<protein>
    <recommendedName>
        <fullName evidence="1">Heat shock protein HspQ</fullName>
    </recommendedName>
</protein>
<evidence type="ECO:0000313" key="3">
    <source>
        <dbReference type="EMBL" id="GGD52593.1"/>
    </source>
</evidence>
<organism evidence="3 4">
    <name type="scientific">Croceicoccus pelagius</name>
    <dbReference type="NCBI Taxonomy" id="1703341"/>
    <lineage>
        <taxon>Bacteria</taxon>
        <taxon>Pseudomonadati</taxon>
        <taxon>Pseudomonadota</taxon>
        <taxon>Alphaproteobacteria</taxon>
        <taxon>Sphingomonadales</taxon>
        <taxon>Erythrobacteraceae</taxon>
        <taxon>Croceicoccus</taxon>
    </lineage>
</organism>
<name>A0A917DMG2_9SPHN</name>
<reference evidence="3 4" key="1">
    <citation type="journal article" date="2014" name="Int. J. Syst. Evol. Microbiol.">
        <title>Complete genome sequence of Corynebacterium casei LMG S-19264T (=DSM 44701T), isolated from a smear-ripened cheese.</title>
        <authorList>
            <consortium name="US DOE Joint Genome Institute (JGI-PGF)"/>
            <person name="Walter F."/>
            <person name="Albersmeier A."/>
            <person name="Kalinowski J."/>
            <person name="Ruckert C."/>
        </authorList>
    </citation>
    <scope>NUCLEOTIDE SEQUENCE [LARGE SCALE GENOMIC DNA]</scope>
    <source>
        <strain evidence="3 4">CGMCC 1.15358</strain>
    </source>
</reference>
<dbReference type="GO" id="GO:0003677">
    <property type="term" value="F:DNA binding"/>
    <property type="evidence" value="ECO:0007669"/>
    <property type="project" value="UniProtKB-UniRule"/>
</dbReference>
<dbReference type="NCBIfam" id="TIGR02097">
    <property type="entry name" value="yccV"/>
    <property type="match status" value="1"/>
</dbReference>